<dbReference type="RefSeq" id="WP_319599873.1">
    <property type="nucleotide sequence ID" value="NZ_AP035884.1"/>
</dbReference>
<dbReference type="InterPro" id="IPR003615">
    <property type="entry name" value="HNH_nuc"/>
</dbReference>
<feature type="region of interest" description="Disordered" evidence="1">
    <location>
        <begin position="325"/>
        <end position="344"/>
    </location>
</feature>
<reference evidence="3" key="1">
    <citation type="submission" date="2024-07" db="EMBL/GenBank/DDBJ databases">
        <title>Complete genome sequences of cellulolytic bacteria, Kitasatospora sp. CMC57 and Streptomyces sp. CMC78, isolated from Japanese agricultural soil.</title>
        <authorList>
            <person name="Hashimoto T."/>
            <person name="Ito M."/>
            <person name="Iwamoto M."/>
            <person name="Fukahori D."/>
            <person name="Shoda T."/>
            <person name="Sakoda M."/>
            <person name="Morohoshi T."/>
            <person name="Mitsuboshi M."/>
            <person name="Nishizawa T."/>
        </authorList>
    </citation>
    <scope>NUCLEOTIDE SEQUENCE</scope>
    <source>
        <strain evidence="3">CMC78</strain>
    </source>
</reference>
<proteinExistence type="predicted"/>
<dbReference type="CDD" id="cd00085">
    <property type="entry name" value="HNHc"/>
    <property type="match status" value="1"/>
</dbReference>
<protein>
    <recommendedName>
        <fullName evidence="2">HNH nuclease domain-containing protein</fullName>
    </recommendedName>
</protein>
<gene>
    <name evidence="3" type="ORF">SCMC78_48000</name>
</gene>
<evidence type="ECO:0000259" key="2">
    <source>
        <dbReference type="SMART" id="SM00507"/>
    </source>
</evidence>
<feature type="domain" description="HNH nuclease" evidence="2">
    <location>
        <begin position="264"/>
        <end position="317"/>
    </location>
</feature>
<sequence length="344" mass="38423">MADSPYTRERLAEAVAVSTNWTDLMRRLGLPENGGRRRTLQQRVAVFGLDTSHFKQRSPWKKYPDSAIAAAVKTSSSLREVVTALGASPASGTLSHIGRRIAAAGIDVSHFPGFHRTHVDLPFTTDELREAAASADSIRGTARLLRMPDDGRSRSALASLLRRRGVDTSHFRNARRAIPEEALRRAVPRCTSYADVMRALGWEVNDTNHRRVRRKTVQLKLDTSHFARRSWTAERVPPPRTVAPTTLIVRPPGSTRVHRERLHRALQEVGVAYRCVSCGNPGEWLGQPFTLQIDHINGDWLDNRAENLRYLCPNCHALTDTWCRKGRSPKSSTAQPKGLTSPPL</sequence>
<dbReference type="EMBL" id="AP035884">
    <property type="protein sequence ID" value="BFP54993.1"/>
    <property type="molecule type" value="Genomic_DNA"/>
</dbReference>
<organism evidence="3">
    <name type="scientific">Streptomyces sp. CMC78</name>
    <dbReference type="NCBI Taxonomy" id="3231512"/>
    <lineage>
        <taxon>Bacteria</taxon>
        <taxon>Bacillati</taxon>
        <taxon>Actinomycetota</taxon>
        <taxon>Actinomycetes</taxon>
        <taxon>Kitasatosporales</taxon>
        <taxon>Streptomycetaceae</taxon>
        <taxon>Streptomyces</taxon>
    </lineage>
</organism>
<evidence type="ECO:0000256" key="1">
    <source>
        <dbReference type="SAM" id="MobiDB-lite"/>
    </source>
</evidence>
<dbReference type="AlphaFoldDB" id="A0AB33KT47"/>
<evidence type="ECO:0000313" key="3">
    <source>
        <dbReference type="EMBL" id="BFP54993.1"/>
    </source>
</evidence>
<name>A0AB33KT47_9ACTN</name>
<dbReference type="SMART" id="SM00507">
    <property type="entry name" value="HNHc"/>
    <property type="match status" value="1"/>
</dbReference>
<dbReference type="KEGG" id="stcm:SCMC78_48000"/>
<accession>A0AB33KT47</accession>